<evidence type="ECO:0000256" key="7">
    <source>
        <dbReference type="ARBA" id="ARBA00023004"/>
    </source>
</evidence>
<dbReference type="SMART" id="SM00382">
    <property type="entry name" value="AAA"/>
    <property type="match status" value="1"/>
</dbReference>
<reference evidence="11 12" key="1">
    <citation type="submission" date="2023-04" db="EMBL/GenBank/DDBJ databases">
        <title>Spirochaete genome identified in red abalone sample constitutes a novel genus.</title>
        <authorList>
            <person name="Sharma S.P."/>
            <person name="Purcell C.M."/>
            <person name="Hyde J.R."/>
            <person name="Severin A.J."/>
        </authorList>
    </citation>
    <scope>NUCLEOTIDE SEQUENCE [LARGE SCALE GENOMIC DNA]</scope>
    <source>
        <strain evidence="11 12">SP-2023</strain>
    </source>
</reference>
<dbReference type="PROSITE" id="PS00211">
    <property type="entry name" value="ABC_TRANSPORTER_1"/>
    <property type="match status" value="1"/>
</dbReference>
<dbReference type="CDD" id="cd03214">
    <property type="entry name" value="ABC_Iron-Siderophores_B12_Hemin"/>
    <property type="match status" value="1"/>
</dbReference>
<evidence type="ECO:0000256" key="3">
    <source>
        <dbReference type="ARBA" id="ARBA00022475"/>
    </source>
</evidence>
<evidence type="ECO:0000256" key="9">
    <source>
        <dbReference type="ARBA" id="ARBA00023136"/>
    </source>
</evidence>
<dbReference type="PROSITE" id="PS50893">
    <property type="entry name" value="ABC_TRANSPORTER_2"/>
    <property type="match status" value="1"/>
</dbReference>
<dbReference type="InterPro" id="IPR027417">
    <property type="entry name" value="P-loop_NTPase"/>
</dbReference>
<dbReference type="RefSeq" id="WP_326926766.1">
    <property type="nucleotide sequence ID" value="NZ_CP123443.1"/>
</dbReference>
<dbReference type="InterPro" id="IPR051535">
    <property type="entry name" value="Siderophore_ABC-ATPase"/>
</dbReference>
<organism evidence="11 12">
    <name type="scientific">Candidatus Haliotispira prima</name>
    <dbReference type="NCBI Taxonomy" id="3034016"/>
    <lineage>
        <taxon>Bacteria</taxon>
        <taxon>Pseudomonadati</taxon>
        <taxon>Spirochaetota</taxon>
        <taxon>Spirochaetia</taxon>
        <taxon>Spirochaetales</taxon>
        <taxon>Spirochaetaceae</taxon>
        <taxon>Candidatus Haliotispira</taxon>
    </lineage>
</organism>
<dbReference type="PANTHER" id="PTHR42771">
    <property type="entry name" value="IRON(3+)-HYDROXAMATE IMPORT ATP-BINDING PROTEIN FHUC"/>
    <property type="match status" value="1"/>
</dbReference>
<dbReference type="InterPro" id="IPR017871">
    <property type="entry name" value="ABC_transporter-like_CS"/>
</dbReference>
<keyword evidence="6 11" id="KW-0067">ATP-binding</keyword>
<dbReference type="EMBL" id="CP123443">
    <property type="protein sequence ID" value="WGK68580.1"/>
    <property type="molecule type" value="Genomic_DNA"/>
</dbReference>
<evidence type="ECO:0000259" key="10">
    <source>
        <dbReference type="PROSITE" id="PS50893"/>
    </source>
</evidence>
<evidence type="ECO:0000256" key="1">
    <source>
        <dbReference type="ARBA" id="ARBA00004202"/>
    </source>
</evidence>
<keyword evidence="7" id="KW-0408">Iron</keyword>
<evidence type="ECO:0000256" key="6">
    <source>
        <dbReference type="ARBA" id="ARBA00022840"/>
    </source>
</evidence>
<evidence type="ECO:0000256" key="2">
    <source>
        <dbReference type="ARBA" id="ARBA00022448"/>
    </source>
</evidence>
<evidence type="ECO:0000256" key="5">
    <source>
        <dbReference type="ARBA" id="ARBA00022741"/>
    </source>
</evidence>
<keyword evidence="3" id="KW-1003">Cell membrane</keyword>
<keyword evidence="2" id="KW-0813">Transport</keyword>
<feature type="domain" description="ABC transporter" evidence="10">
    <location>
        <begin position="2"/>
        <end position="237"/>
    </location>
</feature>
<keyword evidence="5" id="KW-0547">Nucleotide-binding</keyword>
<dbReference type="PANTHER" id="PTHR42771:SF2">
    <property type="entry name" value="IRON(3+)-HYDROXAMATE IMPORT ATP-BINDING PROTEIN FHUC"/>
    <property type="match status" value="1"/>
</dbReference>
<protein>
    <submittedName>
        <fullName evidence="11">ABC transporter ATP-binding protein</fullName>
    </submittedName>
</protein>
<gene>
    <name evidence="11" type="ORF">P0082_08825</name>
</gene>
<comment type="subcellular location">
    <subcellularLocation>
        <location evidence="1">Cell membrane</location>
        <topology evidence="1">Peripheral membrane protein</topology>
    </subcellularLocation>
</comment>
<dbReference type="Pfam" id="PF00005">
    <property type="entry name" value="ABC_tran"/>
    <property type="match status" value="1"/>
</dbReference>
<dbReference type="InterPro" id="IPR003439">
    <property type="entry name" value="ABC_transporter-like_ATP-bd"/>
</dbReference>
<evidence type="ECO:0000313" key="12">
    <source>
        <dbReference type="Proteomes" id="UP001228690"/>
    </source>
</evidence>
<keyword evidence="8" id="KW-0406">Ion transport</keyword>
<dbReference type="SUPFAM" id="SSF52540">
    <property type="entry name" value="P-loop containing nucleoside triphosphate hydrolases"/>
    <property type="match status" value="1"/>
</dbReference>
<evidence type="ECO:0000256" key="4">
    <source>
        <dbReference type="ARBA" id="ARBA00022496"/>
    </source>
</evidence>
<dbReference type="GO" id="GO:0005524">
    <property type="term" value="F:ATP binding"/>
    <property type="evidence" value="ECO:0007669"/>
    <property type="project" value="UniProtKB-KW"/>
</dbReference>
<evidence type="ECO:0000256" key="8">
    <source>
        <dbReference type="ARBA" id="ARBA00023065"/>
    </source>
</evidence>
<sequence>MLSIQKLQVQIADCHILKGVNLELAEGGFTTIIGPNGCGKSTLVKSVAGLLPFRGSIQFCGKNRALYPPKVFARQVAILMQQSHPPEGLNVKELVSYGRHPYLKPFQSLTDACLQSIEQAMESVGIASLRDRHLSTLSGGELQRVWLAMALCRDPELLILDEPTSYLDMKHQHDLLRLITKFNRENGLTVLCVLHDLSLTAKYSKDIVVLQDGQVAAQGRPQSCLTSELLWEVYGIEAEVIFQNNNLFLAIP</sequence>
<accession>A0ABY8MGX5</accession>
<evidence type="ECO:0000313" key="11">
    <source>
        <dbReference type="EMBL" id="WGK68580.1"/>
    </source>
</evidence>
<keyword evidence="9" id="KW-0472">Membrane</keyword>
<keyword evidence="12" id="KW-1185">Reference proteome</keyword>
<dbReference type="Gene3D" id="3.40.50.300">
    <property type="entry name" value="P-loop containing nucleotide triphosphate hydrolases"/>
    <property type="match status" value="1"/>
</dbReference>
<proteinExistence type="predicted"/>
<dbReference type="InterPro" id="IPR003593">
    <property type="entry name" value="AAA+_ATPase"/>
</dbReference>
<name>A0ABY8MGX5_9SPIO</name>
<dbReference type="Proteomes" id="UP001228690">
    <property type="component" value="Chromosome"/>
</dbReference>
<keyword evidence="4" id="KW-0410">Iron transport</keyword>